<gene>
    <name evidence="3" type="ORF">C5Y83_11695</name>
</gene>
<name>A0A2S8FQS1_9BACT</name>
<feature type="region of interest" description="Disordered" evidence="1">
    <location>
        <begin position="1"/>
        <end position="20"/>
    </location>
</feature>
<comment type="caution">
    <text evidence="3">The sequence shown here is derived from an EMBL/GenBank/DDBJ whole genome shotgun (WGS) entry which is preliminary data.</text>
</comment>
<protein>
    <submittedName>
        <fullName evidence="3">Uncharacterized protein</fullName>
    </submittedName>
</protein>
<feature type="transmembrane region" description="Helical" evidence="2">
    <location>
        <begin position="119"/>
        <end position="139"/>
    </location>
</feature>
<evidence type="ECO:0000256" key="1">
    <source>
        <dbReference type="SAM" id="MobiDB-lite"/>
    </source>
</evidence>
<feature type="transmembrane region" description="Helical" evidence="2">
    <location>
        <begin position="28"/>
        <end position="47"/>
    </location>
</feature>
<feature type="compositionally biased region" description="Low complexity" evidence="1">
    <location>
        <begin position="7"/>
        <end position="18"/>
    </location>
</feature>
<evidence type="ECO:0000313" key="4">
    <source>
        <dbReference type="Proteomes" id="UP000238322"/>
    </source>
</evidence>
<dbReference type="RefSeq" id="WP_105329923.1">
    <property type="nucleotide sequence ID" value="NZ_PUHY01000010.1"/>
</dbReference>
<dbReference type="Proteomes" id="UP000238322">
    <property type="component" value="Unassembled WGS sequence"/>
</dbReference>
<evidence type="ECO:0000256" key="2">
    <source>
        <dbReference type="SAM" id="Phobius"/>
    </source>
</evidence>
<organism evidence="3 4">
    <name type="scientific">Blastopirellula marina</name>
    <dbReference type="NCBI Taxonomy" id="124"/>
    <lineage>
        <taxon>Bacteria</taxon>
        <taxon>Pseudomonadati</taxon>
        <taxon>Planctomycetota</taxon>
        <taxon>Planctomycetia</taxon>
        <taxon>Pirellulales</taxon>
        <taxon>Pirellulaceae</taxon>
        <taxon>Blastopirellula</taxon>
    </lineage>
</organism>
<reference evidence="3 4" key="1">
    <citation type="submission" date="2018-02" db="EMBL/GenBank/DDBJ databases">
        <title>Comparative genomes isolates from brazilian mangrove.</title>
        <authorList>
            <person name="Araujo J.E."/>
            <person name="Taketani R.G."/>
            <person name="Silva M.C.P."/>
            <person name="Loureco M.V."/>
            <person name="Andreote F.D."/>
        </authorList>
    </citation>
    <scope>NUCLEOTIDE SEQUENCE [LARGE SCALE GENOMIC DNA]</scope>
    <source>
        <strain evidence="3 4">Hex-1 MGV</strain>
    </source>
</reference>
<accession>A0A2S8FQS1</accession>
<keyword evidence="2" id="KW-1133">Transmembrane helix</keyword>
<feature type="transmembrane region" description="Helical" evidence="2">
    <location>
        <begin position="67"/>
        <end position="88"/>
    </location>
</feature>
<feature type="transmembrane region" description="Helical" evidence="2">
    <location>
        <begin position="145"/>
        <end position="172"/>
    </location>
</feature>
<dbReference type="EMBL" id="PUHY01000010">
    <property type="protein sequence ID" value="PQO34194.1"/>
    <property type="molecule type" value="Genomic_DNA"/>
</dbReference>
<keyword evidence="2" id="KW-0472">Membrane</keyword>
<sequence>MEINPFQSPESRSQPESSSTRERSSALFSVRVAIGLLLPAGLFNFFAFDRFVLRDDMPVGLLFAVRIFDIAAILLIGIVCWFLTVPVLEGVGRFIRHFVGRRASVDAWNDALYRSLKPMGYVAVPGAILWVIWIVGFYFVQGNFFFLSVAVGIPAHLLAAALYIPLFVRWFLLARTTPAKLRDEATT</sequence>
<evidence type="ECO:0000313" key="3">
    <source>
        <dbReference type="EMBL" id="PQO34194.1"/>
    </source>
</evidence>
<dbReference type="OrthoDB" id="290511at2"/>
<keyword evidence="2" id="KW-0812">Transmembrane</keyword>
<proteinExistence type="predicted"/>
<dbReference type="AlphaFoldDB" id="A0A2S8FQS1"/>